<sequence>MRAFEAWCVQQKPPHLPHPCATTTYTRYGLHLIRLGKAGKYKPDSVGAYMSRIWNWQPVDLRSDLSRFKARLRAGAGNGWRLAVR</sequence>
<accession>A0ABV1UEK1</accession>
<reference evidence="1 2" key="1">
    <citation type="submission" date="2024-06" db="EMBL/GenBank/DDBJ databases">
        <title>The Natural Products Discovery Center: Release of the First 8490 Sequenced Strains for Exploring Actinobacteria Biosynthetic Diversity.</title>
        <authorList>
            <person name="Kalkreuter E."/>
            <person name="Kautsar S.A."/>
            <person name="Yang D."/>
            <person name="Bader C.D."/>
            <person name="Teijaro C.N."/>
            <person name="Fluegel L."/>
            <person name="Davis C.M."/>
            <person name="Simpson J.R."/>
            <person name="Lauterbach L."/>
            <person name="Steele A.D."/>
            <person name="Gui C."/>
            <person name="Meng S."/>
            <person name="Li G."/>
            <person name="Viehrig K."/>
            <person name="Ye F."/>
            <person name="Su P."/>
            <person name="Kiefer A.F."/>
            <person name="Nichols A."/>
            <person name="Cepeda A.J."/>
            <person name="Yan W."/>
            <person name="Fan B."/>
            <person name="Jiang Y."/>
            <person name="Adhikari A."/>
            <person name="Zheng C.-J."/>
            <person name="Schuster L."/>
            <person name="Cowan T.M."/>
            <person name="Smanski M.J."/>
            <person name="Chevrette M.G."/>
            <person name="De Carvalho L.P.S."/>
            <person name="Shen B."/>
        </authorList>
    </citation>
    <scope>NUCLEOTIDE SEQUENCE [LARGE SCALE GENOMIC DNA]</scope>
    <source>
        <strain evidence="1 2">NPDC001166</strain>
    </source>
</reference>
<proteinExistence type="predicted"/>
<keyword evidence="2" id="KW-1185">Reference proteome</keyword>
<dbReference type="EMBL" id="JBEPAZ010000037">
    <property type="protein sequence ID" value="MER6432117.1"/>
    <property type="molecule type" value="Genomic_DNA"/>
</dbReference>
<evidence type="ECO:0008006" key="3">
    <source>
        <dbReference type="Google" id="ProtNLM"/>
    </source>
</evidence>
<name>A0ABV1UEK1_9ACTN</name>
<comment type="caution">
    <text evidence="1">The sequence shown here is derived from an EMBL/GenBank/DDBJ whole genome shotgun (WGS) entry which is preliminary data.</text>
</comment>
<evidence type="ECO:0000313" key="2">
    <source>
        <dbReference type="Proteomes" id="UP001470023"/>
    </source>
</evidence>
<protein>
    <recommendedName>
        <fullName evidence="3">Transposase</fullName>
    </recommendedName>
</protein>
<evidence type="ECO:0000313" key="1">
    <source>
        <dbReference type="EMBL" id="MER6432117.1"/>
    </source>
</evidence>
<dbReference type="RefSeq" id="WP_352064956.1">
    <property type="nucleotide sequence ID" value="NZ_JBEPAZ010000037.1"/>
</dbReference>
<dbReference type="Proteomes" id="UP001470023">
    <property type="component" value="Unassembled WGS sequence"/>
</dbReference>
<organism evidence="1 2">
    <name type="scientific">Streptomyces sp. 900105245</name>
    <dbReference type="NCBI Taxonomy" id="3154379"/>
    <lineage>
        <taxon>Bacteria</taxon>
        <taxon>Bacillati</taxon>
        <taxon>Actinomycetota</taxon>
        <taxon>Actinomycetes</taxon>
        <taxon>Kitasatosporales</taxon>
        <taxon>Streptomycetaceae</taxon>
        <taxon>Streptomyces</taxon>
    </lineage>
</organism>
<gene>
    <name evidence="1" type="ORF">ABT272_31000</name>
</gene>